<sequence>MKIVELTGQRFGKLTVVKCLGGRQVGKRKFKFWLCMCDCGNTTEVRTAHLTSKTGTRSCGCLNPYYPLPEGEAAFNQIFSRYKRQAKQRNYSFELTEEEFRDLISSNCHYCDSLPESVQISKDSNGGFTYSGIDRIDSSLGYCVSNCVPCCKLCNWMKRDLPINQFLERVKKICIVASVLKEDGMAILAARNTGAAGLVNISNDVWVYGNNESVNTTGNVSSIRVHGEVLLAVGTGTILARLQKFVSPDWVTIGTGSVNASSFPEIPSSAAWVSIGISGSPLILDSNLVRIGLFLQTDSGTPIMWWTNQGSGATTLFEVLGTELSAPTKADTPSPTDAN</sequence>
<accession>A0A0F9K615</accession>
<comment type="caution">
    <text evidence="1">The sequence shown here is derived from an EMBL/GenBank/DDBJ whole genome shotgun (WGS) entry which is preliminary data.</text>
</comment>
<protein>
    <submittedName>
        <fullName evidence="1">Uncharacterized protein</fullName>
    </submittedName>
</protein>
<feature type="non-terminal residue" evidence="1">
    <location>
        <position position="339"/>
    </location>
</feature>
<dbReference type="Gene3D" id="3.30.40.220">
    <property type="match status" value="1"/>
</dbReference>
<dbReference type="AlphaFoldDB" id="A0A0F9K615"/>
<organism evidence="1">
    <name type="scientific">marine sediment metagenome</name>
    <dbReference type="NCBI Taxonomy" id="412755"/>
    <lineage>
        <taxon>unclassified sequences</taxon>
        <taxon>metagenomes</taxon>
        <taxon>ecological metagenomes</taxon>
    </lineage>
</organism>
<gene>
    <name evidence="1" type="ORF">LCGC14_1368530</name>
</gene>
<evidence type="ECO:0000313" key="1">
    <source>
        <dbReference type="EMBL" id="KKM77594.1"/>
    </source>
</evidence>
<reference evidence="1" key="1">
    <citation type="journal article" date="2015" name="Nature">
        <title>Complex archaea that bridge the gap between prokaryotes and eukaryotes.</title>
        <authorList>
            <person name="Spang A."/>
            <person name="Saw J.H."/>
            <person name="Jorgensen S.L."/>
            <person name="Zaremba-Niedzwiedzka K."/>
            <person name="Martijn J."/>
            <person name="Lind A.E."/>
            <person name="van Eijk R."/>
            <person name="Schleper C."/>
            <person name="Guy L."/>
            <person name="Ettema T.J."/>
        </authorList>
    </citation>
    <scope>NUCLEOTIDE SEQUENCE</scope>
</reference>
<name>A0A0F9K615_9ZZZZ</name>
<proteinExistence type="predicted"/>
<dbReference type="EMBL" id="LAZR01008619">
    <property type="protein sequence ID" value="KKM77594.1"/>
    <property type="molecule type" value="Genomic_DNA"/>
</dbReference>